<dbReference type="AlphaFoldDB" id="A0A8S0ZAG2"/>
<dbReference type="PANTHER" id="PTHR12375">
    <property type="entry name" value="RNA-BINDING PROTEIN LUC7-RELATED"/>
    <property type="match status" value="1"/>
</dbReference>
<evidence type="ECO:0000313" key="4">
    <source>
        <dbReference type="Proteomes" id="UP000494106"/>
    </source>
</evidence>
<proteinExistence type="inferred from homology"/>
<evidence type="ECO:0000256" key="2">
    <source>
        <dbReference type="SAM" id="MobiDB-lite"/>
    </source>
</evidence>
<dbReference type="SUPFAM" id="SSF53098">
    <property type="entry name" value="Ribonuclease H-like"/>
    <property type="match status" value="1"/>
</dbReference>
<dbReference type="EMBL" id="CADEBC010000426">
    <property type="protein sequence ID" value="CAB3230046.1"/>
    <property type="molecule type" value="Genomic_DNA"/>
</dbReference>
<evidence type="ECO:0000313" key="3">
    <source>
        <dbReference type="EMBL" id="CAB3230046.1"/>
    </source>
</evidence>
<dbReference type="InterPro" id="IPR012337">
    <property type="entry name" value="RNaseH-like_sf"/>
</dbReference>
<dbReference type="GO" id="GO:0005685">
    <property type="term" value="C:U1 snRNP"/>
    <property type="evidence" value="ECO:0007669"/>
    <property type="project" value="InterPro"/>
</dbReference>
<dbReference type="SUPFAM" id="SSF140996">
    <property type="entry name" value="Hermes dimerisation domain"/>
    <property type="match status" value="1"/>
</dbReference>
<protein>
    <recommendedName>
        <fullName evidence="5">RNA-binding protein Luc7-like 2</fullName>
    </recommendedName>
</protein>
<accession>A0A8S0ZAG2</accession>
<organism evidence="3 4">
    <name type="scientific">Arctia plantaginis</name>
    <name type="common">Wood tiger moth</name>
    <name type="synonym">Phalaena plantaginis</name>
    <dbReference type="NCBI Taxonomy" id="874455"/>
    <lineage>
        <taxon>Eukaryota</taxon>
        <taxon>Metazoa</taxon>
        <taxon>Ecdysozoa</taxon>
        <taxon>Arthropoda</taxon>
        <taxon>Hexapoda</taxon>
        <taxon>Insecta</taxon>
        <taxon>Pterygota</taxon>
        <taxon>Neoptera</taxon>
        <taxon>Endopterygota</taxon>
        <taxon>Lepidoptera</taxon>
        <taxon>Glossata</taxon>
        <taxon>Ditrysia</taxon>
        <taxon>Noctuoidea</taxon>
        <taxon>Erebidae</taxon>
        <taxon>Arctiinae</taxon>
        <taxon>Arctia</taxon>
    </lineage>
</organism>
<dbReference type="Pfam" id="PF03194">
    <property type="entry name" value="LUC7"/>
    <property type="match status" value="1"/>
</dbReference>
<feature type="compositionally biased region" description="Polar residues" evidence="2">
    <location>
        <begin position="31"/>
        <end position="50"/>
    </location>
</feature>
<dbReference type="InterPro" id="IPR004882">
    <property type="entry name" value="Luc7-rel"/>
</dbReference>
<comment type="similarity">
    <text evidence="1">Belongs to the Luc7 family.</text>
</comment>
<comment type="caution">
    <text evidence="3">The sequence shown here is derived from an EMBL/GenBank/DDBJ whole genome shotgun (WGS) entry which is preliminary data.</text>
</comment>
<feature type="compositionally biased region" description="Basic and acidic residues" evidence="2">
    <location>
        <begin position="839"/>
        <end position="856"/>
    </location>
</feature>
<dbReference type="Proteomes" id="UP000494106">
    <property type="component" value="Unassembled WGS sequence"/>
</dbReference>
<sequence>MKFKHPTINIEQAQQQSACTITECSVSSQQPVPISENAPSTSSSSCTNTEFLPPPTKQRKIQQSVSTYTVKKITLKEKQRLNYYLMQLFILDFQPFSIVEDVGFTQYSHALNPSYTLPSRKYLSNTLLPTMYEQCRTEVQEVINKELETICITTDNWTSARNDSFMAVTGHFINRNFDFESIVLDCEVISGPSNSENTACQLKSITDSWGISDKINLAVSDNAAYIKKAISQELGWKHFGCVAHTINLIVQEATEKSVPIKSVIERVKLIVAYFKRSTKAAQKLDEFQKQNGATQPKRLLQEVPTRWNSTYYMLERIIEIQDAVKSSIAILGVTSLPNITPEDWLLCNETCKALKCFEEASNYLSGEKYLTASQLLIIIKGIKRVLGDILTSDSSGYHYLPITYDFVRALLDLTHSRFENIENSNTIGVATFLDPRFKLQFFTSAKQATLRESMIKLVAQEINREGPCENIEVSTKSSLDPTSIFYDWDAREAVPQSIESPTARTIIEIDKYLNEKVISRTHEQMRAMLDQLMGTARNGETDKHGVKFYDDAVCKSYLLQCCPHEILSSTRMDLGECPKIHDLALRADYELASKTKDYFYDIDATEHLEAFIADCDRRTTAAKQRLAETQEELSAEVTEKANAVHELAEQIGQKLARAEALGEEGMVEESVKLMGEIDELRKKKALAEQEYRNSMPASSYQQQKLRVCEVCSAYLGIHDNDRRLADHFGGKLHLGFITIREKLTELKKTVDKRREERGASERERSGGRRHYVGGRELDRRARRHRESARDRDRNKDSERNKESERSKEADRSDRDRKDRDRDRERERERRRSRSRSRSRREESSERPRGRDRDRDPIPPFLSKK</sequence>
<dbReference type="GO" id="GO:0006376">
    <property type="term" value="P:mRNA splice site recognition"/>
    <property type="evidence" value="ECO:0007669"/>
    <property type="project" value="InterPro"/>
</dbReference>
<feature type="compositionally biased region" description="Basic and acidic residues" evidence="2">
    <location>
        <begin position="749"/>
        <end position="766"/>
    </location>
</feature>
<name>A0A8S0ZAG2_ARCPL</name>
<feature type="region of interest" description="Disordered" evidence="2">
    <location>
        <begin position="31"/>
        <end position="56"/>
    </location>
</feature>
<dbReference type="GO" id="GO:0003729">
    <property type="term" value="F:mRNA binding"/>
    <property type="evidence" value="ECO:0007669"/>
    <property type="project" value="InterPro"/>
</dbReference>
<dbReference type="OrthoDB" id="1607513at2759"/>
<evidence type="ECO:0000256" key="1">
    <source>
        <dbReference type="ARBA" id="ARBA00005655"/>
    </source>
</evidence>
<evidence type="ECO:0008006" key="5">
    <source>
        <dbReference type="Google" id="ProtNLM"/>
    </source>
</evidence>
<feature type="region of interest" description="Disordered" evidence="2">
    <location>
        <begin position="749"/>
        <end position="864"/>
    </location>
</feature>
<gene>
    <name evidence="3" type="ORF">APLA_LOCUS4104</name>
</gene>
<feature type="compositionally biased region" description="Basic and acidic residues" evidence="2">
    <location>
        <begin position="787"/>
        <end position="829"/>
    </location>
</feature>
<reference evidence="3 4" key="1">
    <citation type="submission" date="2020-04" db="EMBL/GenBank/DDBJ databases">
        <authorList>
            <person name="Wallbank WR R."/>
            <person name="Pardo Diaz C."/>
            <person name="Kozak K."/>
            <person name="Martin S."/>
            <person name="Jiggins C."/>
            <person name="Moest M."/>
            <person name="Warren A I."/>
            <person name="Byers J.R.P. K."/>
            <person name="Montejo-Kovacevich G."/>
            <person name="Yen C E."/>
        </authorList>
    </citation>
    <scope>NUCLEOTIDE SEQUENCE [LARGE SCALE GENOMIC DNA]</scope>
</reference>
<keyword evidence="4" id="KW-1185">Reference proteome</keyword>